<accession>A0AAW9SRU7</accession>
<dbReference type="GO" id="GO:0004601">
    <property type="term" value="F:peroxidase activity"/>
    <property type="evidence" value="ECO:0007669"/>
    <property type="project" value="UniProtKB-KW"/>
</dbReference>
<keyword evidence="1" id="KW-0575">Peroxidase</keyword>
<evidence type="ECO:0000313" key="1">
    <source>
        <dbReference type="EMBL" id="MEO3716803.1"/>
    </source>
</evidence>
<reference evidence="1" key="1">
    <citation type="submission" date="2023-05" db="EMBL/GenBank/DDBJ databases">
        <authorList>
            <person name="Du J."/>
        </authorList>
    </citation>
    <scope>NUCLEOTIDE SEQUENCE</scope>
    <source>
        <strain evidence="1">UMB1064</strain>
    </source>
</reference>
<comment type="caution">
    <text evidence="1">The sequence shown here is derived from an EMBL/GenBank/DDBJ whole genome shotgun (WGS) entry which is preliminary data.</text>
</comment>
<dbReference type="Proteomes" id="UP001223646">
    <property type="component" value="Unassembled WGS sequence"/>
</dbReference>
<keyword evidence="1" id="KW-0560">Oxidoreductase</keyword>
<organism evidence="1 2">
    <name type="scientific">Corynebacterium amycolatum</name>
    <dbReference type="NCBI Taxonomy" id="43765"/>
    <lineage>
        <taxon>Bacteria</taxon>
        <taxon>Bacillati</taxon>
        <taxon>Actinomycetota</taxon>
        <taxon>Actinomycetes</taxon>
        <taxon>Mycobacteriales</taxon>
        <taxon>Corynebacteriaceae</taxon>
        <taxon>Corynebacterium</taxon>
    </lineage>
</organism>
<gene>
    <name evidence="1" type="ORF">QP460_004285</name>
</gene>
<name>A0AAW9SRU7_CORAY</name>
<dbReference type="SUPFAM" id="SSF82784">
    <property type="entry name" value="OsmC-like"/>
    <property type="match status" value="1"/>
</dbReference>
<sequence>MPKTTFTTVAHAPTNLETTVTSRDMSFTLDEPTDLGGTNKGMNPVEALLGSLGACKCIVVRSFAAAQGIKLNDVKVECSGVLDPDGFMGKNPEAKIGFSEIHTRFHIDADNTREELVAFLDFVESHCPVQDTLSNPATSSFELA</sequence>
<dbReference type="AlphaFoldDB" id="A0AAW9SRU7"/>
<protein>
    <submittedName>
        <fullName evidence="1">OsmC family protein</fullName>
        <ecNumber evidence="1">1.11.1.-</ecNumber>
    </submittedName>
</protein>
<dbReference type="InterPro" id="IPR052924">
    <property type="entry name" value="OsmC/Ohr_hydroprdx_reductase"/>
</dbReference>
<dbReference type="RefSeq" id="WP_070866548.1">
    <property type="nucleotide sequence ID" value="NZ_JASOOY020000012.1"/>
</dbReference>
<evidence type="ECO:0000313" key="2">
    <source>
        <dbReference type="Proteomes" id="UP001223646"/>
    </source>
</evidence>
<proteinExistence type="predicted"/>
<dbReference type="EMBL" id="JASOOY020000012">
    <property type="protein sequence ID" value="MEO3716803.1"/>
    <property type="molecule type" value="Genomic_DNA"/>
</dbReference>
<dbReference type="InterPro" id="IPR003718">
    <property type="entry name" value="OsmC/Ohr_fam"/>
</dbReference>
<dbReference type="PANTHER" id="PTHR35368">
    <property type="entry name" value="HYDROPEROXIDE REDUCTASE"/>
    <property type="match status" value="1"/>
</dbReference>
<reference evidence="1" key="2">
    <citation type="submission" date="2024-05" db="EMBL/GenBank/DDBJ databases">
        <authorList>
            <person name="Wolfe A."/>
        </authorList>
    </citation>
    <scope>NUCLEOTIDE SEQUENCE</scope>
    <source>
        <strain evidence="1">UMB1064</strain>
    </source>
</reference>
<dbReference type="PANTHER" id="PTHR35368:SF1">
    <property type="entry name" value="HYDROPEROXIDE REDUCTASE"/>
    <property type="match status" value="1"/>
</dbReference>
<dbReference type="Gene3D" id="3.30.300.20">
    <property type="match status" value="1"/>
</dbReference>
<dbReference type="EC" id="1.11.1.-" evidence="1"/>
<dbReference type="InterPro" id="IPR015946">
    <property type="entry name" value="KH_dom-like_a/b"/>
</dbReference>
<dbReference type="InterPro" id="IPR036102">
    <property type="entry name" value="OsmC/Ohrsf"/>
</dbReference>
<dbReference type="Pfam" id="PF02566">
    <property type="entry name" value="OsmC"/>
    <property type="match status" value="1"/>
</dbReference>